<organism evidence="1 2">
    <name type="scientific">Candidatus Gottesmanbacteria bacterium RIFCSPHIGHO2_01_FULL_46_14</name>
    <dbReference type="NCBI Taxonomy" id="1798380"/>
    <lineage>
        <taxon>Bacteria</taxon>
        <taxon>Candidatus Gottesmaniibacteriota</taxon>
    </lineage>
</organism>
<sequence length="189" mass="20255">MFDQLAGLLLVGLGLRNPVTGNVAGEATDRKETHASRTADLKERRDQFKEKLLTIRDERKKTIVERVANRMSQVNTNRTNQMTKHLGTMSEILKKVASRAATAKEKDKDTSSVDSAVAAAQAAISAAQTAVSAQAGKEYVVTISSETGVGQDVKNTMNTLQSDIKGVYAQVVAAREAVRTAVKALAAVL</sequence>
<dbReference type="AlphaFoldDB" id="A0A1F5ZNU4"/>
<evidence type="ECO:0000313" key="2">
    <source>
        <dbReference type="Proteomes" id="UP000177416"/>
    </source>
</evidence>
<protein>
    <submittedName>
        <fullName evidence="1">Uncharacterized protein</fullName>
    </submittedName>
</protein>
<dbReference type="EMBL" id="MFJJ01000027">
    <property type="protein sequence ID" value="OGG14091.1"/>
    <property type="molecule type" value="Genomic_DNA"/>
</dbReference>
<comment type="caution">
    <text evidence="1">The sequence shown here is derived from an EMBL/GenBank/DDBJ whole genome shotgun (WGS) entry which is preliminary data.</text>
</comment>
<reference evidence="1 2" key="1">
    <citation type="journal article" date="2016" name="Nat. Commun.">
        <title>Thousands of microbial genomes shed light on interconnected biogeochemical processes in an aquifer system.</title>
        <authorList>
            <person name="Anantharaman K."/>
            <person name="Brown C.T."/>
            <person name="Hug L.A."/>
            <person name="Sharon I."/>
            <person name="Castelle C.J."/>
            <person name="Probst A.J."/>
            <person name="Thomas B.C."/>
            <person name="Singh A."/>
            <person name="Wilkins M.J."/>
            <person name="Karaoz U."/>
            <person name="Brodie E.L."/>
            <person name="Williams K.H."/>
            <person name="Hubbard S.S."/>
            <person name="Banfield J.F."/>
        </authorList>
    </citation>
    <scope>NUCLEOTIDE SEQUENCE [LARGE SCALE GENOMIC DNA]</scope>
</reference>
<evidence type="ECO:0000313" key="1">
    <source>
        <dbReference type="EMBL" id="OGG14091.1"/>
    </source>
</evidence>
<proteinExistence type="predicted"/>
<gene>
    <name evidence="1" type="ORF">A2875_03870</name>
</gene>
<dbReference type="Proteomes" id="UP000177416">
    <property type="component" value="Unassembled WGS sequence"/>
</dbReference>
<name>A0A1F5ZNU4_9BACT</name>
<accession>A0A1F5ZNU4</accession>